<dbReference type="Pfam" id="PF13181">
    <property type="entry name" value="TPR_8"/>
    <property type="match status" value="2"/>
</dbReference>
<feature type="transmembrane region" description="Helical" evidence="1">
    <location>
        <begin position="6"/>
        <end position="26"/>
    </location>
</feature>
<dbReference type="OrthoDB" id="5477158at2"/>
<dbReference type="RefSeq" id="WP_147189262.1">
    <property type="nucleotide sequence ID" value="NZ_CP042435.1"/>
</dbReference>
<dbReference type="Pfam" id="PF13432">
    <property type="entry name" value="TPR_16"/>
    <property type="match status" value="1"/>
</dbReference>
<reference evidence="2 3" key="1">
    <citation type="journal article" date="2016" name="Int. J. Syst. Evol. Microbiol.">
        <title>Panacibacter ginsenosidivorans gen. nov., sp. nov., with ginsenoside converting activity isolated from soil of a ginseng field.</title>
        <authorList>
            <person name="Siddiqi M.Z."/>
            <person name="Muhammad Shafi S."/>
            <person name="Choi K.D."/>
            <person name="Im W.T."/>
        </authorList>
    </citation>
    <scope>NUCLEOTIDE SEQUENCE [LARGE SCALE GENOMIC DNA]</scope>
    <source>
        <strain evidence="2 3">Gsoil1550</strain>
    </source>
</reference>
<dbReference type="PANTHER" id="PTHR12558:SF13">
    <property type="entry name" value="CELL DIVISION CYCLE PROTEIN 27 HOMOLOG"/>
    <property type="match status" value="1"/>
</dbReference>
<evidence type="ECO:0000313" key="2">
    <source>
        <dbReference type="EMBL" id="QEC67455.1"/>
    </source>
</evidence>
<gene>
    <name evidence="2" type="ORF">FRZ67_09160</name>
</gene>
<dbReference type="AlphaFoldDB" id="A0A5B8V8G7"/>
<dbReference type="Proteomes" id="UP000321533">
    <property type="component" value="Chromosome"/>
</dbReference>
<name>A0A5B8V8G7_9BACT</name>
<dbReference type="Gene3D" id="1.25.40.10">
    <property type="entry name" value="Tetratricopeptide repeat domain"/>
    <property type="match status" value="3"/>
</dbReference>
<keyword evidence="1" id="KW-0812">Transmembrane</keyword>
<dbReference type="InterPro" id="IPR011990">
    <property type="entry name" value="TPR-like_helical_dom_sf"/>
</dbReference>
<protein>
    <submittedName>
        <fullName evidence="2">Tetratricopeptide repeat protein</fullName>
    </submittedName>
</protein>
<dbReference type="InterPro" id="IPR019734">
    <property type="entry name" value="TPR_rpt"/>
</dbReference>
<keyword evidence="1" id="KW-1133">Transmembrane helix</keyword>
<dbReference type="KEGG" id="pgin:FRZ67_09160"/>
<keyword evidence="3" id="KW-1185">Reference proteome</keyword>
<dbReference type="SMART" id="SM00028">
    <property type="entry name" value="TPR"/>
    <property type="match status" value="6"/>
</dbReference>
<sequence>MKKNTIYTLLVIAFVMSVGTIVYKYTSSKPNDNANKTYALLPRKGAAANSPEWIKVKEQGYQLLKSIQTNPNDTKSLIQLATLYIREARITGNYTYYDKAALTYVNNTLAIDTANFEALILKSLLYLSQHHFSDGLALAEKAKSINPYNAYVYGIAIDGNVEMGNYDSAVADADKMLSIRPDLRSYSRASYLREIYGDYPGAIEAMKMAVQAGAPGDEATEWTRIQLGHLYENTGDLRNAEMYYTLSNEARPGYPYALAGLARIAAAKKDFTKAISYYEQADTTVTDFSIKEGLADVYREMGQTAKADALEKEIIKTMNGEAQSAVNDQTIGHYVDKELAYAYLKINDNDNALKHALLEYDRRPDNIDVNECVAWVYYNMGDYEKALPYIKTALRTNCKNPTLLCHAGLIYAKAGNKTIAKATLQQALNMNANITSDLKMQGASALQTL</sequence>
<dbReference type="EMBL" id="CP042435">
    <property type="protein sequence ID" value="QEC67455.1"/>
    <property type="molecule type" value="Genomic_DNA"/>
</dbReference>
<dbReference type="SUPFAM" id="SSF81901">
    <property type="entry name" value="HCP-like"/>
    <property type="match status" value="1"/>
</dbReference>
<proteinExistence type="predicted"/>
<accession>A0A5B8V8G7</accession>
<evidence type="ECO:0000256" key="1">
    <source>
        <dbReference type="SAM" id="Phobius"/>
    </source>
</evidence>
<dbReference type="SUPFAM" id="SSF48452">
    <property type="entry name" value="TPR-like"/>
    <property type="match status" value="1"/>
</dbReference>
<dbReference type="PANTHER" id="PTHR12558">
    <property type="entry name" value="CELL DIVISION CYCLE 16,23,27"/>
    <property type="match status" value="1"/>
</dbReference>
<keyword evidence="1" id="KW-0472">Membrane</keyword>
<organism evidence="2 3">
    <name type="scientific">Panacibacter ginsenosidivorans</name>
    <dbReference type="NCBI Taxonomy" id="1813871"/>
    <lineage>
        <taxon>Bacteria</taxon>
        <taxon>Pseudomonadati</taxon>
        <taxon>Bacteroidota</taxon>
        <taxon>Chitinophagia</taxon>
        <taxon>Chitinophagales</taxon>
        <taxon>Chitinophagaceae</taxon>
        <taxon>Panacibacter</taxon>
    </lineage>
</organism>
<evidence type="ECO:0000313" key="3">
    <source>
        <dbReference type="Proteomes" id="UP000321533"/>
    </source>
</evidence>